<evidence type="ECO:0000256" key="3">
    <source>
        <dbReference type="ARBA" id="ARBA00022989"/>
    </source>
</evidence>
<keyword evidence="2 7" id="KW-0812">Transmembrane</keyword>
<keyword evidence="3 7" id="KW-1133">Transmembrane helix</keyword>
<dbReference type="PANTHER" id="PTHR43220:SF18">
    <property type="entry name" value="TRANSMEMBRANE PROTEIN 41B"/>
    <property type="match status" value="1"/>
</dbReference>
<organism evidence="8 9">
    <name type="scientific">Owenia fusiformis</name>
    <name type="common">Polychaete worm</name>
    <dbReference type="NCBI Taxonomy" id="6347"/>
    <lineage>
        <taxon>Eukaryota</taxon>
        <taxon>Metazoa</taxon>
        <taxon>Spiralia</taxon>
        <taxon>Lophotrochozoa</taxon>
        <taxon>Annelida</taxon>
        <taxon>Polychaeta</taxon>
        <taxon>Sedentaria</taxon>
        <taxon>Canalipalpata</taxon>
        <taxon>Sabellida</taxon>
        <taxon>Oweniida</taxon>
        <taxon>Oweniidae</taxon>
        <taxon>Owenia</taxon>
    </lineage>
</organism>
<dbReference type="GO" id="GO:0005789">
    <property type="term" value="C:endoplasmic reticulum membrane"/>
    <property type="evidence" value="ECO:0007669"/>
    <property type="project" value="TreeGrafter"/>
</dbReference>
<evidence type="ECO:0000313" key="9">
    <source>
        <dbReference type="Proteomes" id="UP000749559"/>
    </source>
</evidence>
<sequence>MEYDPPLTRRHLDPNRFDNITLSSSSTMSEQNMRPSTGRENGFGGERQNSQCNDRTTFTKLRSKNSHGIQSFIYLGLIFICAVLILYVLYVQFPKLDKDEVQYVKLPRNIEDAKNLGRVLSRYNDKHFKKVIGGYFIIYIFLQTFAIPGSIFLSIIAGYLFSFPLALFAVCLCSSLGASFCYSLSYLVGNIVVKKFVQSQKVDEWKKHVERNREHLLNYIIFLRITPFLPNWFINITSPVIDVPLFPFALGTFIGVAPPSFVAIHAGTMLQKLTSSSDAWSWTSMIVLAVLAISCLLIDTSGKHLTVQMTGKSTCHKQSD</sequence>
<dbReference type="EMBL" id="CAIIXF020000006">
    <property type="protein sequence ID" value="CAH1786695.1"/>
    <property type="molecule type" value="Genomic_DNA"/>
</dbReference>
<accession>A0A8J1TZS0</accession>
<keyword evidence="9" id="KW-1185">Reference proteome</keyword>
<evidence type="ECO:0000256" key="4">
    <source>
        <dbReference type="ARBA" id="ARBA00023136"/>
    </source>
</evidence>
<evidence type="ECO:0000256" key="7">
    <source>
        <dbReference type="SAM" id="Phobius"/>
    </source>
</evidence>
<dbReference type="Proteomes" id="UP000749559">
    <property type="component" value="Unassembled WGS sequence"/>
</dbReference>
<feature type="transmembrane region" description="Helical" evidence="7">
    <location>
        <begin position="136"/>
        <end position="161"/>
    </location>
</feature>
<feature type="region of interest" description="Disordered" evidence="6">
    <location>
        <begin position="20"/>
        <end position="50"/>
    </location>
</feature>
<feature type="transmembrane region" description="Helical" evidence="7">
    <location>
        <begin position="279"/>
        <end position="299"/>
    </location>
</feature>
<dbReference type="InterPro" id="IPR045014">
    <property type="entry name" value="TM41A/B"/>
</dbReference>
<comment type="similarity">
    <text evidence="5">Belongs to the TMEM41 family.</text>
</comment>
<comment type="caution">
    <text evidence="8">The sequence shown here is derived from an EMBL/GenBank/DDBJ whole genome shotgun (WGS) entry which is preliminary data.</text>
</comment>
<gene>
    <name evidence="8" type="ORF">OFUS_LOCUS12538</name>
</gene>
<dbReference type="Pfam" id="PF09335">
    <property type="entry name" value="VTT_dom"/>
    <property type="match status" value="1"/>
</dbReference>
<evidence type="ECO:0000256" key="2">
    <source>
        <dbReference type="ARBA" id="ARBA00022692"/>
    </source>
</evidence>
<proteinExistence type="inferred from homology"/>
<evidence type="ECO:0000256" key="6">
    <source>
        <dbReference type="SAM" id="MobiDB-lite"/>
    </source>
</evidence>
<evidence type="ECO:0000256" key="5">
    <source>
        <dbReference type="ARBA" id="ARBA00025797"/>
    </source>
</evidence>
<dbReference type="AlphaFoldDB" id="A0A8J1TZS0"/>
<comment type="subcellular location">
    <subcellularLocation>
        <location evidence="1">Membrane</location>
        <topology evidence="1">Multi-pass membrane protein</topology>
    </subcellularLocation>
</comment>
<dbReference type="GO" id="GO:0000045">
    <property type="term" value="P:autophagosome assembly"/>
    <property type="evidence" value="ECO:0007669"/>
    <property type="project" value="TreeGrafter"/>
</dbReference>
<dbReference type="PANTHER" id="PTHR43220">
    <property type="match status" value="1"/>
</dbReference>
<feature type="transmembrane region" description="Helical" evidence="7">
    <location>
        <begin position="167"/>
        <end position="193"/>
    </location>
</feature>
<evidence type="ECO:0000313" key="8">
    <source>
        <dbReference type="EMBL" id="CAH1786695.1"/>
    </source>
</evidence>
<dbReference type="OrthoDB" id="3364966at2759"/>
<dbReference type="InterPro" id="IPR032816">
    <property type="entry name" value="VTT_dom"/>
</dbReference>
<protein>
    <submittedName>
        <fullName evidence="8">Uncharacterized protein</fullName>
    </submittedName>
</protein>
<feature type="transmembrane region" description="Helical" evidence="7">
    <location>
        <begin position="216"/>
        <end position="234"/>
    </location>
</feature>
<name>A0A8J1TZS0_OWEFU</name>
<feature type="compositionally biased region" description="Polar residues" evidence="6">
    <location>
        <begin position="20"/>
        <end position="39"/>
    </location>
</feature>
<reference evidence="8" key="1">
    <citation type="submission" date="2022-03" db="EMBL/GenBank/DDBJ databases">
        <authorList>
            <person name="Martin C."/>
        </authorList>
    </citation>
    <scope>NUCLEOTIDE SEQUENCE</scope>
</reference>
<feature type="transmembrane region" description="Helical" evidence="7">
    <location>
        <begin position="246"/>
        <end position="267"/>
    </location>
</feature>
<evidence type="ECO:0000256" key="1">
    <source>
        <dbReference type="ARBA" id="ARBA00004141"/>
    </source>
</evidence>
<keyword evidence="4 7" id="KW-0472">Membrane</keyword>
<feature type="transmembrane region" description="Helical" evidence="7">
    <location>
        <begin position="71"/>
        <end position="90"/>
    </location>
</feature>